<dbReference type="PANTHER" id="PTHR43767:SF7">
    <property type="entry name" value="MEDIUM_LONG-CHAIN-FATTY-ACID--COA LIGASE FADD8"/>
    <property type="match status" value="1"/>
</dbReference>
<dbReference type="Gene3D" id="3.30.300.30">
    <property type="match status" value="1"/>
</dbReference>
<dbReference type="InterPro" id="IPR045851">
    <property type="entry name" value="AMP-bd_C_sf"/>
</dbReference>
<dbReference type="InterPro" id="IPR025110">
    <property type="entry name" value="AMP-bd_C"/>
</dbReference>
<dbReference type="Pfam" id="PF00501">
    <property type="entry name" value="AMP-binding"/>
    <property type="match status" value="1"/>
</dbReference>
<evidence type="ECO:0000259" key="1">
    <source>
        <dbReference type="Pfam" id="PF00501"/>
    </source>
</evidence>
<organism evidence="3 4">
    <name type="scientific">Variovorax guangxiensis</name>
    <dbReference type="NCBI Taxonomy" id="1775474"/>
    <lineage>
        <taxon>Bacteria</taxon>
        <taxon>Pseudomonadati</taxon>
        <taxon>Pseudomonadota</taxon>
        <taxon>Betaproteobacteria</taxon>
        <taxon>Burkholderiales</taxon>
        <taxon>Comamonadaceae</taxon>
        <taxon>Variovorax</taxon>
    </lineage>
</organism>
<dbReference type="Proteomes" id="UP000319212">
    <property type="component" value="Unassembled WGS sequence"/>
</dbReference>
<dbReference type="Gene3D" id="3.40.50.12780">
    <property type="entry name" value="N-terminal domain of ligase-like"/>
    <property type="match status" value="1"/>
</dbReference>
<dbReference type="PANTHER" id="PTHR43767">
    <property type="entry name" value="LONG-CHAIN-FATTY-ACID--COA LIGASE"/>
    <property type="match status" value="1"/>
</dbReference>
<dbReference type="SUPFAM" id="SSF56801">
    <property type="entry name" value="Acetyl-CoA synthetase-like"/>
    <property type="match status" value="1"/>
</dbReference>
<dbReference type="InterPro" id="IPR050237">
    <property type="entry name" value="ATP-dep_AMP-bd_enzyme"/>
</dbReference>
<protein>
    <submittedName>
        <fullName evidence="3">Long-chain fatty acid--CoA ligase</fullName>
    </submittedName>
</protein>
<dbReference type="EMBL" id="RCZI01000013">
    <property type="protein sequence ID" value="TPG21907.1"/>
    <property type="molecule type" value="Genomic_DNA"/>
</dbReference>
<dbReference type="OrthoDB" id="9766486at2"/>
<dbReference type="RefSeq" id="WP_140839616.1">
    <property type="nucleotide sequence ID" value="NZ_RCZI01000013.1"/>
</dbReference>
<dbReference type="Pfam" id="PF13193">
    <property type="entry name" value="AMP-binding_C"/>
    <property type="match status" value="1"/>
</dbReference>
<sequence>MYPIDFFYRSARLSPDRTALLSGATAISYAELRLRVDAAASALQALDATPGSRVGICAGNTVEHVVALLAVLASGKVWVPLNWRNPASELDRIVAFTEPSIVIAEPAHLGTLNLASVGAVIALGDAATGQPRFQDLLYRHRGETPKPHGRSRDEVQAIKFTGGSTGVPKGVMQPYRAWVTTIVNQVHAFGFDADDRYLVAAPVTHGTSTYLLPILAVGGCHVLPADAKPATLLQCFRTQGITTTFMPPTLLYMLVAEAGTASEHFPKLKHLIYGGAPMPPEKIGRMRAFFGPVLETTYGQTEAPQVVSMMRAEDFADESNWRSVGRQGLLTDMAIMDPQGALLPIGEVGEIVVRGDLVMAGYWKMPEKSAETLVDGWLHTGDRGYVDARGYLYLKDRLREVVITGGFNVYPIDVESVLDQHPAVHESAVFGVEDDKWGEAVHAAVQLKRGATVTAQELIAFAKPELGSVKTPKAIHFYDDLPRSVAGKVHKVTIKAEVNARLKQETAA</sequence>
<dbReference type="AlphaFoldDB" id="A0A502D8C6"/>
<evidence type="ECO:0000259" key="2">
    <source>
        <dbReference type="Pfam" id="PF13193"/>
    </source>
</evidence>
<dbReference type="InterPro" id="IPR020845">
    <property type="entry name" value="AMP-binding_CS"/>
</dbReference>
<reference evidence="3 4" key="1">
    <citation type="journal article" date="2019" name="Environ. Microbiol.">
        <title>Species interactions and distinct microbial communities in high Arctic permafrost affected cryosols are associated with the CH4 and CO2 gas fluxes.</title>
        <authorList>
            <person name="Altshuler I."/>
            <person name="Hamel J."/>
            <person name="Turney S."/>
            <person name="Magnuson E."/>
            <person name="Levesque R."/>
            <person name="Greer C."/>
            <person name="Whyte L.G."/>
        </authorList>
    </citation>
    <scope>NUCLEOTIDE SEQUENCE [LARGE SCALE GENOMIC DNA]</scope>
    <source>
        <strain evidence="3 4">S06.C</strain>
    </source>
</reference>
<dbReference type="InterPro" id="IPR042099">
    <property type="entry name" value="ANL_N_sf"/>
</dbReference>
<comment type="caution">
    <text evidence="3">The sequence shown here is derived from an EMBL/GenBank/DDBJ whole genome shotgun (WGS) entry which is preliminary data.</text>
</comment>
<dbReference type="PROSITE" id="PS00455">
    <property type="entry name" value="AMP_BINDING"/>
    <property type="match status" value="1"/>
</dbReference>
<name>A0A502D8C6_9BURK</name>
<proteinExistence type="predicted"/>
<evidence type="ECO:0000313" key="3">
    <source>
        <dbReference type="EMBL" id="TPG21907.1"/>
    </source>
</evidence>
<feature type="domain" description="AMP-dependent synthetase/ligase" evidence="1">
    <location>
        <begin position="8"/>
        <end position="363"/>
    </location>
</feature>
<keyword evidence="3" id="KW-0436">Ligase</keyword>
<feature type="domain" description="AMP-binding enzyme C-terminal" evidence="2">
    <location>
        <begin position="414"/>
        <end position="488"/>
    </location>
</feature>
<gene>
    <name evidence="3" type="ORF">EAH82_21315</name>
</gene>
<dbReference type="GO" id="GO:0016877">
    <property type="term" value="F:ligase activity, forming carbon-sulfur bonds"/>
    <property type="evidence" value="ECO:0007669"/>
    <property type="project" value="UniProtKB-ARBA"/>
</dbReference>
<dbReference type="InterPro" id="IPR000873">
    <property type="entry name" value="AMP-dep_synth/lig_dom"/>
</dbReference>
<evidence type="ECO:0000313" key="4">
    <source>
        <dbReference type="Proteomes" id="UP000319212"/>
    </source>
</evidence>
<accession>A0A502D8C6</accession>